<dbReference type="SUPFAM" id="SSF53474">
    <property type="entry name" value="alpha/beta-Hydrolases"/>
    <property type="match status" value="1"/>
</dbReference>
<dbReference type="GO" id="GO:0016787">
    <property type="term" value="F:hydrolase activity"/>
    <property type="evidence" value="ECO:0007669"/>
    <property type="project" value="UniProtKB-KW"/>
</dbReference>
<organism evidence="5 6">
    <name type="scientific">Lentinula edodes</name>
    <name type="common">Shiitake mushroom</name>
    <name type="synonym">Lentinus edodes</name>
    <dbReference type="NCBI Taxonomy" id="5353"/>
    <lineage>
        <taxon>Eukaryota</taxon>
        <taxon>Fungi</taxon>
        <taxon>Dikarya</taxon>
        <taxon>Basidiomycota</taxon>
        <taxon>Agaricomycotina</taxon>
        <taxon>Agaricomycetes</taxon>
        <taxon>Agaricomycetidae</taxon>
        <taxon>Agaricales</taxon>
        <taxon>Marasmiineae</taxon>
        <taxon>Omphalotaceae</taxon>
        <taxon>Lentinula</taxon>
    </lineage>
</organism>
<proteinExistence type="inferred from homology"/>
<feature type="domain" description="Carboxylesterase type B" evidence="4">
    <location>
        <begin position="36"/>
        <end position="536"/>
    </location>
</feature>
<feature type="chain" id="PRO_5011820850" description="Carboxylic ester hydrolase" evidence="3">
    <location>
        <begin position="18"/>
        <end position="621"/>
    </location>
</feature>
<dbReference type="InterPro" id="IPR002018">
    <property type="entry name" value="CarbesteraseB"/>
</dbReference>
<dbReference type="AlphaFoldDB" id="A0A1Q3EKY3"/>
<evidence type="ECO:0000313" key="6">
    <source>
        <dbReference type="Proteomes" id="UP000188533"/>
    </source>
</evidence>
<dbReference type="InterPro" id="IPR019826">
    <property type="entry name" value="Carboxylesterase_B_AS"/>
</dbReference>
<accession>A0A1Q3EKY3</accession>
<evidence type="ECO:0000313" key="5">
    <source>
        <dbReference type="EMBL" id="GAW07855.1"/>
    </source>
</evidence>
<sequence length="621" mass="67612">MFLPLLTALSVLGSSYAQISLVNVTIDKTSFVGVYNSTLGVDTFRGISYGTAERFKRTTAPLYNGNVTVVNATAPGVACPQVTVSSSTLTTTNYGEYGFGEDCTLLDIYRPHNTTRTSKLPVMVWIYGGGLTQGASFSYPGSGIVAVSSKMELPVITVIINYRLALWGFLGGQEAEDNGALNLGLYDQRDAMTWVQNYISYFGGDKDKVTLFGQSSGSMSIAYHFLTEDTNLFRAAILESGVSTSVPVLNASVNQPVYDALVNLAGCNNSSDTFSCLQTADESVLADAANSIASAPNSYSARPWAAAIDGEIIPDSPAVLTAQGKIANKPFIVGDVQDEGTVFVQPQALNTTDDYITWLGLDYVGRNAPFLSNETTLATLERLYPDVEALGSPYGTGNVSFFGEQFKRGASTYGDIHFHAPRRNWLEVAASKGMTSWCYEFAQTLPSVPEWTGVFHASDVFFVFLELPSTSPDFALAEQTVAYWLSFATHLTPNLAAALVGAPLWSQYGSLKTSLYMSSNETKLVVDNFRKEQIDFIRSVADQFLVHISLVQSIKGEFAGRSLSSLIRVHYTLNQRRLKHQIRWPNLLTDFTSSISFLVHIISAPFALVVEIFAINRTVSI</sequence>
<dbReference type="EC" id="3.1.1.-" evidence="3"/>
<dbReference type="InterPro" id="IPR050309">
    <property type="entry name" value="Type-B_Carboxylest/Lipase"/>
</dbReference>
<dbReference type="STRING" id="5353.A0A1Q3EKY3"/>
<keyword evidence="2 3" id="KW-0378">Hydrolase</keyword>
<dbReference type="PROSITE" id="PS00122">
    <property type="entry name" value="CARBOXYLESTERASE_B_1"/>
    <property type="match status" value="1"/>
</dbReference>
<evidence type="ECO:0000256" key="2">
    <source>
        <dbReference type="ARBA" id="ARBA00022801"/>
    </source>
</evidence>
<gene>
    <name evidence="5" type="ORF">LENED_009872</name>
</gene>
<dbReference type="PANTHER" id="PTHR11559">
    <property type="entry name" value="CARBOXYLESTERASE"/>
    <property type="match status" value="1"/>
</dbReference>
<dbReference type="Proteomes" id="UP000188533">
    <property type="component" value="Unassembled WGS sequence"/>
</dbReference>
<reference evidence="5 6" key="2">
    <citation type="submission" date="2017-02" db="EMBL/GenBank/DDBJ databases">
        <title>A genome survey and senescence transcriptome analysis in Lentinula edodes.</title>
        <authorList>
            <person name="Sakamoto Y."/>
            <person name="Nakade K."/>
            <person name="Sato S."/>
            <person name="Yoshida Y."/>
            <person name="Miyazaki K."/>
            <person name="Natsume S."/>
            <person name="Konno N."/>
        </authorList>
    </citation>
    <scope>NUCLEOTIDE SEQUENCE [LARGE SCALE GENOMIC DNA]</scope>
    <source>
        <strain evidence="5 6">NBRC 111202</strain>
    </source>
</reference>
<protein>
    <recommendedName>
        <fullName evidence="3">Carboxylic ester hydrolase</fullName>
        <ecNumber evidence="3">3.1.1.-</ecNumber>
    </recommendedName>
</protein>
<comment type="caution">
    <text evidence="5">The sequence shown here is derived from an EMBL/GenBank/DDBJ whole genome shotgun (WGS) entry which is preliminary data.</text>
</comment>
<keyword evidence="3" id="KW-0732">Signal</keyword>
<name>A0A1Q3EKY3_LENED</name>
<comment type="similarity">
    <text evidence="1 3">Belongs to the type-B carboxylesterase/lipase family.</text>
</comment>
<dbReference type="EMBL" id="BDGU01000508">
    <property type="protein sequence ID" value="GAW07855.1"/>
    <property type="molecule type" value="Genomic_DNA"/>
</dbReference>
<keyword evidence="6" id="KW-1185">Reference proteome</keyword>
<evidence type="ECO:0000256" key="1">
    <source>
        <dbReference type="ARBA" id="ARBA00005964"/>
    </source>
</evidence>
<feature type="signal peptide" evidence="3">
    <location>
        <begin position="1"/>
        <end position="17"/>
    </location>
</feature>
<evidence type="ECO:0000256" key="3">
    <source>
        <dbReference type="RuleBase" id="RU361235"/>
    </source>
</evidence>
<dbReference type="Gene3D" id="3.40.50.1820">
    <property type="entry name" value="alpha/beta hydrolase"/>
    <property type="match status" value="1"/>
</dbReference>
<reference evidence="5 6" key="1">
    <citation type="submission" date="2016-08" db="EMBL/GenBank/DDBJ databases">
        <authorList>
            <consortium name="Lentinula edodes genome sequencing consortium"/>
            <person name="Sakamoto Y."/>
            <person name="Nakade K."/>
            <person name="Sato S."/>
            <person name="Yoshida Y."/>
            <person name="Miyazaki K."/>
            <person name="Natsume S."/>
            <person name="Konno N."/>
        </authorList>
    </citation>
    <scope>NUCLEOTIDE SEQUENCE [LARGE SCALE GENOMIC DNA]</scope>
    <source>
        <strain evidence="5 6">NBRC 111202</strain>
    </source>
</reference>
<evidence type="ECO:0000259" key="4">
    <source>
        <dbReference type="Pfam" id="PF00135"/>
    </source>
</evidence>
<dbReference type="Pfam" id="PF00135">
    <property type="entry name" value="COesterase"/>
    <property type="match status" value="1"/>
</dbReference>
<dbReference type="InterPro" id="IPR029058">
    <property type="entry name" value="AB_hydrolase_fold"/>
</dbReference>